<dbReference type="Proteomes" id="UP000002949">
    <property type="component" value="Unassembled WGS sequence"/>
</dbReference>
<accession>G6Y2V3</accession>
<name>G6Y2V3_9HYPH</name>
<dbReference type="EMBL" id="AGSN01000015">
    <property type="protein sequence ID" value="EHH13930.1"/>
    <property type="molecule type" value="Genomic_DNA"/>
</dbReference>
<dbReference type="KEGG" id="mamo:A6B35_30965"/>
<gene>
    <name evidence="1" type="ORF">MEA186_01346</name>
</gene>
<dbReference type="AlphaFoldDB" id="G6Y2V3"/>
<protein>
    <submittedName>
        <fullName evidence="1">Uncharacterized protein</fullName>
    </submittedName>
</protein>
<evidence type="ECO:0000313" key="2">
    <source>
        <dbReference type="Proteomes" id="UP000002949"/>
    </source>
</evidence>
<sequence>MSVKVGHFNVKDRRAEKQRSRDVDLARLASKQISAKELRDENGFFSSLDRSKARLLVRRASVALR</sequence>
<reference evidence="1 2" key="1">
    <citation type="journal article" date="2012" name="J. Bacteriol.">
        <title>Draft Genome Sequence of Plant Growth-Promoting Rhizobium Mesorhizobium amorphae, Isolated from Zinc-Lead Mine Tailings.</title>
        <authorList>
            <person name="Hao X."/>
            <person name="Lin Y."/>
            <person name="Johnstone L."/>
            <person name="Baltrus D.A."/>
            <person name="Miller S.J."/>
            <person name="Wei G."/>
            <person name="Rensing C."/>
        </authorList>
    </citation>
    <scope>NUCLEOTIDE SEQUENCE [LARGE SCALE GENOMIC DNA]</scope>
    <source>
        <strain evidence="1 2">CCNWGS0123</strain>
    </source>
</reference>
<evidence type="ECO:0000313" key="1">
    <source>
        <dbReference type="EMBL" id="EHH13930.1"/>
    </source>
</evidence>
<keyword evidence="2" id="KW-1185">Reference proteome</keyword>
<proteinExistence type="predicted"/>
<organism evidence="1 2">
    <name type="scientific">Mesorhizobium amorphae CCNWGS0123</name>
    <dbReference type="NCBI Taxonomy" id="1082933"/>
    <lineage>
        <taxon>Bacteria</taxon>
        <taxon>Pseudomonadati</taxon>
        <taxon>Pseudomonadota</taxon>
        <taxon>Alphaproteobacteria</taxon>
        <taxon>Hyphomicrobiales</taxon>
        <taxon>Phyllobacteriaceae</taxon>
        <taxon>Mesorhizobium</taxon>
    </lineage>
</organism>